<dbReference type="Proteomes" id="UP001589575">
    <property type="component" value="Unassembled WGS sequence"/>
</dbReference>
<feature type="region of interest" description="Disordered" evidence="1">
    <location>
        <begin position="24"/>
        <end position="87"/>
    </location>
</feature>
<comment type="caution">
    <text evidence="2">The sequence shown here is derived from an EMBL/GenBank/DDBJ whole genome shotgun (WGS) entry which is preliminary data.</text>
</comment>
<protein>
    <submittedName>
        <fullName evidence="2">Uncharacterized protein</fullName>
    </submittedName>
</protein>
<dbReference type="EMBL" id="JBHMFI010000001">
    <property type="protein sequence ID" value="MFB9071050.1"/>
    <property type="molecule type" value="Genomic_DNA"/>
</dbReference>
<evidence type="ECO:0000313" key="2">
    <source>
        <dbReference type="EMBL" id="MFB9071050.1"/>
    </source>
</evidence>
<evidence type="ECO:0000256" key="1">
    <source>
        <dbReference type="SAM" id="MobiDB-lite"/>
    </source>
</evidence>
<reference evidence="2 3" key="1">
    <citation type="submission" date="2024-09" db="EMBL/GenBank/DDBJ databases">
        <authorList>
            <person name="Sun Q."/>
            <person name="Mori K."/>
        </authorList>
    </citation>
    <scope>NUCLEOTIDE SEQUENCE [LARGE SCALE GENOMIC DNA]</scope>
    <source>
        <strain evidence="2 3">CCM 7609</strain>
    </source>
</reference>
<feature type="compositionally biased region" description="Basic residues" evidence="1">
    <location>
        <begin position="36"/>
        <end position="46"/>
    </location>
</feature>
<evidence type="ECO:0000313" key="3">
    <source>
        <dbReference type="Proteomes" id="UP001589575"/>
    </source>
</evidence>
<organism evidence="2 3">
    <name type="scientific">Citricoccus parietis</name>
    <dbReference type="NCBI Taxonomy" id="592307"/>
    <lineage>
        <taxon>Bacteria</taxon>
        <taxon>Bacillati</taxon>
        <taxon>Actinomycetota</taxon>
        <taxon>Actinomycetes</taxon>
        <taxon>Micrococcales</taxon>
        <taxon>Micrococcaceae</taxon>
        <taxon>Citricoccus</taxon>
    </lineage>
</organism>
<keyword evidence="3" id="KW-1185">Reference proteome</keyword>
<gene>
    <name evidence="2" type="ORF">ACFFX0_07535</name>
</gene>
<name>A0ABV5FWP7_9MICC</name>
<proteinExistence type="predicted"/>
<sequence length="87" mass="8786">MADRARRWFPAGVVVRAGGAALRRGAHTAEGAGCRSSRRRPARARGPRPGTLVTGRGREGGARGAEGPAGLISGGLGSRAGLTSVVR</sequence>
<accession>A0ABV5FWP7</accession>